<dbReference type="InterPro" id="IPR029063">
    <property type="entry name" value="SAM-dependent_MTases_sf"/>
</dbReference>
<keyword evidence="4" id="KW-0496">Mitochondrion</keyword>
<dbReference type="GO" id="GO:0035243">
    <property type="term" value="F:protein-arginine omega-N symmetric methyltransferase activity"/>
    <property type="evidence" value="ECO:0007669"/>
    <property type="project" value="TreeGrafter"/>
</dbReference>
<keyword evidence="3" id="KW-0808">Transferase</keyword>
<proteinExistence type="predicted"/>
<reference evidence="5" key="1">
    <citation type="submission" date="2016-10" db="EMBL/GenBank/DDBJ databases">
        <authorList>
            <person name="de Groot N.N."/>
        </authorList>
    </citation>
    <scope>NUCLEOTIDE SEQUENCE</scope>
</reference>
<dbReference type="EMBL" id="FPHR01000010">
    <property type="protein sequence ID" value="SFV76908.1"/>
    <property type="molecule type" value="Genomic_DNA"/>
</dbReference>
<comment type="subcellular location">
    <subcellularLocation>
        <location evidence="1">Mitochondrion</location>
    </subcellularLocation>
</comment>
<dbReference type="AlphaFoldDB" id="A0A1W1D8H0"/>
<gene>
    <name evidence="5" type="ORF">MNB_SUP05-4-839</name>
</gene>
<accession>A0A1W1D8H0</accession>
<evidence type="ECO:0000256" key="3">
    <source>
        <dbReference type="ARBA" id="ARBA00022679"/>
    </source>
</evidence>
<keyword evidence="2" id="KW-0489">Methyltransferase</keyword>
<dbReference type="SUPFAM" id="SSF53335">
    <property type="entry name" value="S-adenosyl-L-methionine-dependent methyltransferases"/>
    <property type="match status" value="1"/>
</dbReference>
<dbReference type="Gene3D" id="3.40.50.12710">
    <property type="match status" value="1"/>
</dbReference>
<sequence length="364" mass="41267">MNLDEVIKNSIIQNQAPIGFDEFMQLALYYPKLGYYRSGSEKFGEKGDFVTAPETSDLFGFCLARQCAQVLKKTDDILEFGAGSGVLAAQILFELGRLDRLPKHYYILELSAELRHRQKQTIAKALPELLECVIWLDQLPQAFNGVVIANEVLDAMPAKRIIQKDNIFYELGVGIEKNTFNWQVKDQISQKDGFKFPPLMSEGYTTEINQQAIAWIDSLYGALDNALILLIDYGMHRDEYFHPQRIDGTLRCYHQHKSSENPFVNIGEQDITTSVNFSDIADQARLSGFKVSGYATQALFLISLGVDEYLLNETDENKRISLAQQIKQLVLPSAMGESFKVLALNKNRHVKLIGFKEQDLSHKL</sequence>
<protein>
    <submittedName>
        <fullName evidence="5">COG1565: Uncharacterized conserved protein</fullName>
    </submittedName>
</protein>
<evidence type="ECO:0000256" key="4">
    <source>
        <dbReference type="ARBA" id="ARBA00023128"/>
    </source>
</evidence>
<dbReference type="InterPro" id="IPR038375">
    <property type="entry name" value="NDUFAF7_sf"/>
</dbReference>
<dbReference type="GO" id="GO:0032259">
    <property type="term" value="P:methylation"/>
    <property type="evidence" value="ECO:0007669"/>
    <property type="project" value="UniProtKB-KW"/>
</dbReference>
<dbReference type="InterPro" id="IPR003788">
    <property type="entry name" value="NDUFAF7"/>
</dbReference>
<evidence type="ECO:0000313" key="5">
    <source>
        <dbReference type="EMBL" id="SFV76908.1"/>
    </source>
</evidence>
<evidence type="ECO:0000256" key="1">
    <source>
        <dbReference type="ARBA" id="ARBA00004173"/>
    </source>
</evidence>
<evidence type="ECO:0000256" key="2">
    <source>
        <dbReference type="ARBA" id="ARBA00022603"/>
    </source>
</evidence>
<dbReference type="GO" id="GO:0005739">
    <property type="term" value="C:mitochondrion"/>
    <property type="evidence" value="ECO:0007669"/>
    <property type="project" value="UniProtKB-SubCell"/>
</dbReference>
<dbReference type="PANTHER" id="PTHR12049:SF7">
    <property type="entry name" value="PROTEIN ARGININE METHYLTRANSFERASE NDUFAF7, MITOCHONDRIAL"/>
    <property type="match status" value="1"/>
</dbReference>
<dbReference type="Pfam" id="PF02636">
    <property type="entry name" value="Methyltransf_28"/>
    <property type="match status" value="1"/>
</dbReference>
<organism evidence="5">
    <name type="scientific">hydrothermal vent metagenome</name>
    <dbReference type="NCBI Taxonomy" id="652676"/>
    <lineage>
        <taxon>unclassified sequences</taxon>
        <taxon>metagenomes</taxon>
        <taxon>ecological metagenomes</taxon>
    </lineage>
</organism>
<name>A0A1W1D8H0_9ZZZZ</name>
<dbReference type="PANTHER" id="PTHR12049">
    <property type="entry name" value="PROTEIN ARGININE METHYLTRANSFERASE NDUFAF7, MITOCHONDRIAL"/>
    <property type="match status" value="1"/>
</dbReference>